<keyword evidence="3" id="KW-1185">Reference proteome</keyword>
<dbReference type="AlphaFoldDB" id="A0A5B7EF43"/>
<feature type="compositionally biased region" description="Basic residues" evidence="1">
    <location>
        <begin position="9"/>
        <end position="21"/>
    </location>
</feature>
<dbReference type="Proteomes" id="UP000324222">
    <property type="component" value="Unassembled WGS sequence"/>
</dbReference>
<evidence type="ECO:0000313" key="3">
    <source>
        <dbReference type="Proteomes" id="UP000324222"/>
    </source>
</evidence>
<sequence>MYSNLPYKREKRERRHVKRHTTSSLPPAAARAVRQDGVLRSLEPRNPAPLRLTRLFINIGAPHFGL</sequence>
<comment type="caution">
    <text evidence="2">The sequence shown here is derived from an EMBL/GenBank/DDBJ whole genome shotgun (WGS) entry which is preliminary data.</text>
</comment>
<reference evidence="2 3" key="1">
    <citation type="submission" date="2019-05" db="EMBL/GenBank/DDBJ databases">
        <title>Another draft genome of Portunus trituberculatus and its Hox gene families provides insights of decapod evolution.</title>
        <authorList>
            <person name="Jeong J.-H."/>
            <person name="Song I."/>
            <person name="Kim S."/>
            <person name="Choi T."/>
            <person name="Kim D."/>
            <person name="Ryu S."/>
            <person name="Kim W."/>
        </authorList>
    </citation>
    <scope>NUCLEOTIDE SEQUENCE [LARGE SCALE GENOMIC DNA]</scope>
    <source>
        <tissue evidence="2">Muscle</tissue>
    </source>
</reference>
<accession>A0A5B7EF43</accession>
<proteinExistence type="predicted"/>
<name>A0A5B7EF43_PORTR</name>
<dbReference type="EMBL" id="VSRR010002714">
    <property type="protein sequence ID" value="MPC32881.1"/>
    <property type="molecule type" value="Genomic_DNA"/>
</dbReference>
<evidence type="ECO:0000256" key="1">
    <source>
        <dbReference type="SAM" id="MobiDB-lite"/>
    </source>
</evidence>
<organism evidence="2 3">
    <name type="scientific">Portunus trituberculatus</name>
    <name type="common">Swimming crab</name>
    <name type="synonym">Neptunus trituberculatus</name>
    <dbReference type="NCBI Taxonomy" id="210409"/>
    <lineage>
        <taxon>Eukaryota</taxon>
        <taxon>Metazoa</taxon>
        <taxon>Ecdysozoa</taxon>
        <taxon>Arthropoda</taxon>
        <taxon>Crustacea</taxon>
        <taxon>Multicrustacea</taxon>
        <taxon>Malacostraca</taxon>
        <taxon>Eumalacostraca</taxon>
        <taxon>Eucarida</taxon>
        <taxon>Decapoda</taxon>
        <taxon>Pleocyemata</taxon>
        <taxon>Brachyura</taxon>
        <taxon>Eubrachyura</taxon>
        <taxon>Portunoidea</taxon>
        <taxon>Portunidae</taxon>
        <taxon>Portuninae</taxon>
        <taxon>Portunus</taxon>
    </lineage>
</organism>
<gene>
    <name evidence="2" type="ORF">E2C01_026214</name>
</gene>
<feature type="region of interest" description="Disordered" evidence="1">
    <location>
        <begin position="1"/>
        <end position="44"/>
    </location>
</feature>
<protein>
    <submittedName>
        <fullName evidence="2">Uncharacterized protein</fullName>
    </submittedName>
</protein>
<evidence type="ECO:0000313" key="2">
    <source>
        <dbReference type="EMBL" id="MPC32881.1"/>
    </source>
</evidence>